<sequence>MLECTYRYKNKKKWLEGFVTVTSARVTLFDTQNTVLDYVGAQKVQVLDDDTFSTAYFVVLPESPSTFHLSLASSHPPPSTTPSTPPPAYYRSNPDLDKSILNAIGPGLSPTHSLPNPTTVPNPTAVPKPGPKPRNKLLDLF</sequence>
<evidence type="ECO:0008006" key="4">
    <source>
        <dbReference type="Google" id="ProtNLM"/>
    </source>
</evidence>
<dbReference type="OrthoDB" id="10644788at2759"/>
<dbReference type="AlphaFoldDB" id="A0A177EBU6"/>
<comment type="caution">
    <text evidence="2">The sequence shown here is derived from an EMBL/GenBank/DDBJ whole genome shotgun (WGS) entry which is preliminary data.</text>
</comment>
<reference evidence="2 3" key="1">
    <citation type="submission" date="2016-02" db="EMBL/GenBank/DDBJ databases">
        <title>Discovery of a natural microsporidian pathogen with a broad tissue tropism in Caenorhabditis elegans.</title>
        <authorList>
            <person name="Luallen R.J."/>
            <person name="Reinke A.W."/>
            <person name="Tong L."/>
            <person name="Botts M.R."/>
            <person name="Felix M.-A."/>
            <person name="Troemel E.R."/>
        </authorList>
    </citation>
    <scope>NUCLEOTIDE SEQUENCE [LARGE SCALE GENOMIC DNA]</scope>
    <source>
        <strain evidence="2 3">JUm2807</strain>
    </source>
</reference>
<evidence type="ECO:0000313" key="2">
    <source>
        <dbReference type="EMBL" id="OAG28860.1"/>
    </source>
</evidence>
<name>A0A177EBU6_9MICR</name>
<proteinExistence type="predicted"/>
<keyword evidence="3" id="KW-1185">Reference proteome</keyword>
<feature type="region of interest" description="Disordered" evidence="1">
    <location>
        <begin position="68"/>
        <end position="141"/>
    </location>
</feature>
<dbReference type="GeneID" id="93647349"/>
<evidence type="ECO:0000256" key="1">
    <source>
        <dbReference type="SAM" id="MobiDB-lite"/>
    </source>
</evidence>
<dbReference type="EMBL" id="LTDL01000042">
    <property type="protein sequence ID" value="OAG28860.1"/>
    <property type="molecule type" value="Genomic_DNA"/>
</dbReference>
<dbReference type="RefSeq" id="XP_067543605.1">
    <property type="nucleotide sequence ID" value="XM_067688417.1"/>
</dbReference>
<feature type="compositionally biased region" description="Pro residues" evidence="1">
    <location>
        <begin position="118"/>
        <end position="132"/>
    </location>
</feature>
<accession>A0A177EBU6</accession>
<dbReference type="Proteomes" id="UP000185944">
    <property type="component" value="Unassembled WGS sequence"/>
</dbReference>
<evidence type="ECO:0000313" key="3">
    <source>
        <dbReference type="Proteomes" id="UP000185944"/>
    </source>
</evidence>
<protein>
    <recommendedName>
        <fullName evidence="4">DUF2439 domain-containing protein</fullName>
    </recommendedName>
</protein>
<dbReference type="VEuPathDB" id="MicrosporidiaDB:NEDG_00999"/>
<feature type="compositionally biased region" description="Pro residues" evidence="1">
    <location>
        <begin position="75"/>
        <end position="88"/>
    </location>
</feature>
<gene>
    <name evidence="2" type="ORF">NEDG_00999</name>
</gene>
<organism evidence="2 3">
    <name type="scientific">Nematocida displodere</name>
    <dbReference type="NCBI Taxonomy" id="1805483"/>
    <lineage>
        <taxon>Eukaryota</taxon>
        <taxon>Fungi</taxon>
        <taxon>Fungi incertae sedis</taxon>
        <taxon>Microsporidia</taxon>
        <taxon>Nematocida</taxon>
    </lineage>
</organism>